<comment type="caution">
    <text evidence="5">The sequence shown here is derived from an EMBL/GenBank/DDBJ whole genome shotgun (WGS) entry which is preliminary data.</text>
</comment>
<accession>A0A9Q0L982</accession>
<keyword evidence="6" id="KW-1185">Reference proteome</keyword>
<evidence type="ECO:0000256" key="1">
    <source>
        <dbReference type="ARBA" id="ARBA00004308"/>
    </source>
</evidence>
<dbReference type="OrthoDB" id="9989112at2759"/>
<dbReference type="SUPFAM" id="SSF52540">
    <property type="entry name" value="P-loop containing nucleoside triphosphate hydrolases"/>
    <property type="match status" value="1"/>
</dbReference>
<dbReference type="EMBL" id="JAPDFW010000120">
    <property type="protein sequence ID" value="KAJ5068119.1"/>
    <property type="molecule type" value="Genomic_DNA"/>
</dbReference>
<evidence type="ECO:0000256" key="3">
    <source>
        <dbReference type="ARBA" id="ARBA00023134"/>
    </source>
</evidence>
<evidence type="ECO:0000256" key="4">
    <source>
        <dbReference type="ARBA" id="ARBA00023136"/>
    </source>
</evidence>
<dbReference type="Pfam" id="PF00071">
    <property type="entry name" value="Ras"/>
    <property type="match status" value="1"/>
</dbReference>
<dbReference type="NCBIfam" id="TIGR00231">
    <property type="entry name" value="small_GTP"/>
    <property type="match status" value="1"/>
</dbReference>
<dbReference type="SMART" id="SM00175">
    <property type="entry name" value="RAB"/>
    <property type="match status" value="1"/>
</dbReference>
<gene>
    <name evidence="5" type="ORF">M0811_12579</name>
</gene>
<proteinExistence type="predicted"/>
<dbReference type="Proteomes" id="UP001149090">
    <property type="component" value="Unassembled WGS sequence"/>
</dbReference>
<name>A0A9Q0L982_ANAIG</name>
<dbReference type="SMART" id="SM00176">
    <property type="entry name" value="RAN"/>
    <property type="match status" value="1"/>
</dbReference>
<keyword evidence="3" id="KW-0342">GTP-binding</keyword>
<dbReference type="PROSITE" id="PS51420">
    <property type="entry name" value="RHO"/>
    <property type="match status" value="1"/>
</dbReference>
<dbReference type="InterPro" id="IPR005225">
    <property type="entry name" value="Small_GTP-bd"/>
</dbReference>
<reference evidence="5" key="1">
    <citation type="submission" date="2022-10" db="EMBL/GenBank/DDBJ databases">
        <title>Novel sulphate-reducing endosymbionts in the free-living metamonad Anaeramoeba.</title>
        <authorList>
            <person name="Jerlstrom-Hultqvist J."/>
            <person name="Cepicka I."/>
            <person name="Gallot-Lavallee L."/>
            <person name="Salas-Leiva D."/>
            <person name="Curtis B.A."/>
            <person name="Zahonova K."/>
            <person name="Pipaliya S."/>
            <person name="Dacks J."/>
            <person name="Roger A.J."/>
        </authorList>
    </citation>
    <scope>NUCLEOTIDE SEQUENCE</scope>
    <source>
        <strain evidence="5">BMAN</strain>
    </source>
</reference>
<dbReference type="FunFam" id="3.40.50.300:FF:000586">
    <property type="entry name" value="Rab family GTPase"/>
    <property type="match status" value="1"/>
</dbReference>
<keyword evidence="2" id="KW-0547">Nucleotide-binding</keyword>
<evidence type="ECO:0000256" key="2">
    <source>
        <dbReference type="ARBA" id="ARBA00022741"/>
    </source>
</evidence>
<dbReference type="Gene3D" id="3.40.50.300">
    <property type="entry name" value="P-loop containing nucleotide triphosphate hydrolases"/>
    <property type="match status" value="1"/>
</dbReference>
<dbReference type="GO" id="GO:0012505">
    <property type="term" value="C:endomembrane system"/>
    <property type="evidence" value="ECO:0007669"/>
    <property type="project" value="UniProtKB-SubCell"/>
</dbReference>
<dbReference type="PRINTS" id="PR00449">
    <property type="entry name" value="RASTRNSFRMNG"/>
</dbReference>
<dbReference type="SMART" id="SM00174">
    <property type="entry name" value="RHO"/>
    <property type="match status" value="1"/>
</dbReference>
<dbReference type="PANTHER" id="PTHR47977">
    <property type="entry name" value="RAS-RELATED PROTEIN RAB"/>
    <property type="match status" value="1"/>
</dbReference>
<dbReference type="SMART" id="SM00173">
    <property type="entry name" value="RAS"/>
    <property type="match status" value="1"/>
</dbReference>
<dbReference type="PROSITE" id="PS51419">
    <property type="entry name" value="RAB"/>
    <property type="match status" value="1"/>
</dbReference>
<dbReference type="AlphaFoldDB" id="A0A9Q0L982"/>
<dbReference type="GO" id="GO:0005525">
    <property type="term" value="F:GTP binding"/>
    <property type="evidence" value="ECO:0007669"/>
    <property type="project" value="UniProtKB-KW"/>
</dbReference>
<dbReference type="InterPro" id="IPR027417">
    <property type="entry name" value="P-loop_NTPase"/>
</dbReference>
<organism evidence="5 6">
    <name type="scientific">Anaeramoeba ignava</name>
    <name type="common">Anaerobic marine amoeba</name>
    <dbReference type="NCBI Taxonomy" id="1746090"/>
    <lineage>
        <taxon>Eukaryota</taxon>
        <taxon>Metamonada</taxon>
        <taxon>Anaeramoebidae</taxon>
        <taxon>Anaeramoeba</taxon>
    </lineage>
</organism>
<dbReference type="InterPro" id="IPR001806">
    <property type="entry name" value="Small_GTPase"/>
</dbReference>
<sequence length="200" mass="22558">MDESRESESSSILKVLIIGNSLVGKSCILLRFCDNEFVEDIGTTIGVDFRFASLTIQEEPVKLQIWDTAGQERFRTITSTYYRNADAIMIVYDITDKDSFAQVKNWFREISNNAPSNVTTILVGNKIDLENKRVISSDEGKSLAKSLRSPFIEVSAKMGDNIETAFSALTVEALKKIKPSRRRRKTTLVQFSTQPKKKCC</sequence>
<dbReference type="SMART" id="SM00177">
    <property type="entry name" value="ARF"/>
    <property type="match status" value="1"/>
</dbReference>
<comment type="subcellular location">
    <subcellularLocation>
        <location evidence="1">Endomembrane system</location>
    </subcellularLocation>
</comment>
<keyword evidence="4" id="KW-0472">Membrane</keyword>
<dbReference type="CDD" id="cd00154">
    <property type="entry name" value="Rab"/>
    <property type="match status" value="1"/>
</dbReference>
<dbReference type="InterPro" id="IPR050227">
    <property type="entry name" value="Rab"/>
</dbReference>
<evidence type="ECO:0000313" key="5">
    <source>
        <dbReference type="EMBL" id="KAJ5068119.1"/>
    </source>
</evidence>
<dbReference type="GO" id="GO:0003924">
    <property type="term" value="F:GTPase activity"/>
    <property type="evidence" value="ECO:0007669"/>
    <property type="project" value="InterPro"/>
</dbReference>
<dbReference type="PROSITE" id="PS51421">
    <property type="entry name" value="RAS"/>
    <property type="match status" value="1"/>
</dbReference>
<dbReference type="OMA" id="KVGENTD"/>
<protein>
    <submittedName>
        <fullName evidence="5">Ras and ef-hand domain-containing protein</fullName>
    </submittedName>
</protein>
<evidence type="ECO:0000313" key="6">
    <source>
        <dbReference type="Proteomes" id="UP001149090"/>
    </source>
</evidence>